<evidence type="ECO:0000313" key="3">
    <source>
        <dbReference type="Proteomes" id="UP001610432"/>
    </source>
</evidence>
<dbReference type="EMBL" id="JBFXLQ010000005">
    <property type="protein sequence ID" value="KAL2870755.1"/>
    <property type="molecule type" value="Genomic_DNA"/>
</dbReference>
<name>A0ABR4M1R8_9EURO</name>
<keyword evidence="3" id="KW-1185">Reference proteome</keyword>
<comment type="caution">
    <text evidence="2">The sequence shown here is derived from an EMBL/GenBank/DDBJ whole genome shotgun (WGS) entry which is preliminary data.</text>
</comment>
<reference evidence="2 3" key="1">
    <citation type="submission" date="2024-07" db="EMBL/GenBank/DDBJ databases">
        <title>Section-level genome sequencing and comparative genomics of Aspergillus sections Usti and Cavernicolus.</title>
        <authorList>
            <consortium name="Lawrence Berkeley National Laboratory"/>
            <person name="Nybo J.L."/>
            <person name="Vesth T.C."/>
            <person name="Theobald S."/>
            <person name="Frisvad J.C."/>
            <person name="Larsen T.O."/>
            <person name="Kjaerboelling I."/>
            <person name="Rothschild-Mancinelli K."/>
            <person name="Lyhne E.K."/>
            <person name="Kogle M.E."/>
            <person name="Barry K."/>
            <person name="Clum A."/>
            <person name="Na H."/>
            <person name="Ledsgaard L."/>
            <person name="Lin J."/>
            <person name="Lipzen A."/>
            <person name="Kuo A."/>
            <person name="Riley R."/>
            <person name="Mondo S."/>
            <person name="Labutti K."/>
            <person name="Haridas S."/>
            <person name="Pangalinan J."/>
            <person name="Salamov A.A."/>
            <person name="Simmons B.A."/>
            <person name="Magnuson J.K."/>
            <person name="Chen J."/>
            <person name="Drula E."/>
            <person name="Henrissat B."/>
            <person name="Wiebenga A."/>
            <person name="Lubbers R.J."/>
            <person name="Gomes A.C."/>
            <person name="Macurrencykelacurrency M.R."/>
            <person name="Stajich J."/>
            <person name="Grigoriev I.V."/>
            <person name="Mortensen U.H."/>
            <person name="De Vries R.P."/>
            <person name="Baker S.E."/>
            <person name="Andersen M.R."/>
        </authorList>
    </citation>
    <scope>NUCLEOTIDE SEQUENCE [LARGE SCALE GENOMIC DNA]</scope>
    <source>
        <strain evidence="2 3">CBS 449.75</strain>
    </source>
</reference>
<accession>A0ABR4M1R8</accession>
<protein>
    <submittedName>
        <fullName evidence="2">Uncharacterized protein</fullName>
    </submittedName>
</protein>
<proteinExistence type="predicted"/>
<dbReference type="RefSeq" id="XP_070889734.1">
    <property type="nucleotide sequence ID" value="XM_071026203.1"/>
</dbReference>
<feature type="compositionally biased region" description="Basic and acidic residues" evidence="1">
    <location>
        <begin position="172"/>
        <end position="187"/>
    </location>
</feature>
<dbReference type="GeneID" id="98141275"/>
<dbReference type="Proteomes" id="UP001610432">
    <property type="component" value="Unassembled WGS sequence"/>
</dbReference>
<gene>
    <name evidence="2" type="ORF">BJX67DRAFT_246554</name>
</gene>
<feature type="region of interest" description="Disordered" evidence="1">
    <location>
        <begin position="163"/>
        <end position="219"/>
    </location>
</feature>
<sequence length="219" mass="24481">MLCWVSVERASVAGSHEVWGPNRTRSRHAAWENLTSHGRPAPSPTQTPAVVKWKQRGEATSVNASHVRALPPNLLSALRQLESFKPTECLIRGLQQGLVQPSVAYRHVVQISRCIFRNMAILYNSRRLVSKANSNSVLGRFQGAIKFSRARLELVELRTRTRGENRSSAVPRVREGQPREKAKRTESIGETSLNNRREKKVKTSDAVGPQSPENVSSWG</sequence>
<evidence type="ECO:0000313" key="2">
    <source>
        <dbReference type="EMBL" id="KAL2870755.1"/>
    </source>
</evidence>
<organism evidence="2 3">
    <name type="scientific">Aspergillus lucknowensis</name>
    <dbReference type="NCBI Taxonomy" id="176173"/>
    <lineage>
        <taxon>Eukaryota</taxon>
        <taxon>Fungi</taxon>
        <taxon>Dikarya</taxon>
        <taxon>Ascomycota</taxon>
        <taxon>Pezizomycotina</taxon>
        <taxon>Eurotiomycetes</taxon>
        <taxon>Eurotiomycetidae</taxon>
        <taxon>Eurotiales</taxon>
        <taxon>Aspergillaceae</taxon>
        <taxon>Aspergillus</taxon>
        <taxon>Aspergillus subgen. Nidulantes</taxon>
    </lineage>
</organism>
<evidence type="ECO:0000256" key="1">
    <source>
        <dbReference type="SAM" id="MobiDB-lite"/>
    </source>
</evidence>